<keyword evidence="1" id="KW-1133">Transmembrane helix</keyword>
<keyword evidence="1" id="KW-0812">Transmembrane</keyword>
<keyword evidence="1" id="KW-0472">Membrane</keyword>
<protein>
    <submittedName>
        <fullName evidence="2">Uncharacterized protein</fullName>
    </submittedName>
</protein>
<sequence length="227" mass="25602">MHLDPVVPSTLLQQVPLPFPLPVDPELALRTWEPLALRAVVIVIYLVFIFEFYRFVARRDIFKLRFRRYARGVVGRSVESVGNVVRIVLYVVEYLVVYPLLTIVWYVFYLFLVVLLAPGVDIQVLLVTAMAIVTAIRVTAYYSQNLSQDLAKMLPLGILGALILEDSPALSAEIPVDVVVAVAERWETIFLYLLFLVLLEFVLRIGQVLATQRLQTAGPEDDVGDEG</sequence>
<accession>A0A345DYD1</accession>
<keyword evidence="3" id="KW-1185">Reference proteome</keyword>
<dbReference type="OrthoDB" id="3281at2157"/>
<feature type="transmembrane region" description="Helical" evidence="1">
    <location>
        <begin position="124"/>
        <end position="143"/>
    </location>
</feature>
<proteinExistence type="predicted"/>
<dbReference type="GeneID" id="37281739"/>
<feature type="transmembrane region" description="Helical" evidence="1">
    <location>
        <begin position="189"/>
        <end position="206"/>
    </location>
</feature>
<dbReference type="Proteomes" id="UP000253273">
    <property type="component" value="Chromosome"/>
</dbReference>
<evidence type="ECO:0000313" key="3">
    <source>
        <dbReference type="Proteomes" id="UP000253273"/>
    </source>
</evidence>
<name>A0A345DYD1_9EURY</name>
<dbReference type="AlphaFoldDB" id="A0A345DYD1"/>
<dbReference type="KEGG" id="haj:DU500_00100"/>
<dbReference type="EMBL" id="CP031150">
    <property type="protein sequence ID" value="AXG04953.1"/>
    <property type="molecule type" value="Genomic_DNA"/>
</dbReference>
<feature type="transmembrane region" description="Helical" evidence="1">
    <location>
        <begin position="98"/>
        <end position="117"/>
    </location>
</feature>
<evidence type="ECO:0000256" key="1">
    <source>
        <dbReference type="SAM" id="Phobius"/>
    </source>
</evidence>
<dbReference type="RefSeq" id="WP_114584110.1">
    <property type="nucleotide sequence ID" value="NZ_CP031150.1"/>
</dbReference>
<evidence type="ECO:0000313" key="2">
    <source>
        <dbReference type="EMBL" id="AXG04953.1"/>
    </source>
</evidence>
<reference evidence="2 3" key="1">
    <citation type="submission" date="2018-07" db="EMBL/GenBank/DDBJ databases">
        <title>Genome sequences of Haloplanus sp. CBA1113.</title>
        <authorList>
            <person name="Kim Y.B."/>
            <person name="Roh S.W."/>
        </authorList>
    </citation>
    <scope>NUCLEOTIDE SEQUENCE [LARGE SCALE GENOMIC DNA]</scope>
    <source>
        <strain evidence="2 3">CBA1113</strain>
    </source>
</reference>
<organism evidence="2 3">
    <name type="scientific">Haloplanus rubicundus</name>
    <dbReference type="NCBI Taxonomy" id="1547898"/>
    <lineage>
        <taxon>Archaea</taxon>
        <taxon>Methanobacteriati</taxon>
        <taxon>Methanobacteriota</taxon>
        <taxon>Stenosarchaea group</taxon>
        <taxon>Halobacteria</taxon>
        <taxon>Halobacteriales</taxon>
        <taxon>Haloferacaceae</taxon>
        <taxon>Haloplanus</taxon>
    </lineage>
</organism>
<feature type="transmembrane region" description="Helical" evidence="1">
    <location>
        <begin position="35"/>
        <end position="53"/>
    </location>
</feature>
<gene>
    <name evidence="2" type="ORF">DU500_00100</name>
</gene>